<dbReference type="EMBL" id="LRBV02000001">
    <property type="status" value="NOT_ANNOTATED_CDS"/>
    <property type="molecule type" value="Genomic_DNA"/>
</dbReference>
<organism evidence="2 3">
    <name type="scientific">Quercus lobata</name>
    <name type="common">Valley oak</name>
    <dbReference type="NCBI Taxonomy" id="97700"/>
    <lineage>
        <taxon>Eukaryota</taxon>
        <taxon>Viridiplantae</taxon>
        <taxon>Streptophyta</taxon>
        <taxon>Embryophyta</taxon>
        <taxon>Tracheophyta</taxon>
        <taxon>Spermatophyta</taxon>
        <taxon>Magnoliopsida</taxon>
        <taxon>eudicotyledons</taxon>
        <taxon>Gunneridae</taxon>
        <taxon>Pentapetalae</taxon>
        <taxon>rosids</taxon>
        <taxon>fabids</taxon>
        <taxon>Fagales</taxon>
        <taxon>Fagaceae</taxon>
        <taxon>Quercus</taxon>
    </lineage>
</organism>
<feature type="region of interest" description="Disordered" evidence="1">
    <location>
        <begin position="161"/>
        <end position="203"/>
    </location>
</feature>
<dbReference type="GeneID" id="115982854"/>
<dbReference type="Gramene" id="QL01p020768:mrna">
    <property type="protein sequence ID" value="QL01p020768:mrna"/>
    <property type="gene ID" value="QL01p020768"/>
</dbReference>
<dbReference type="OrthoDB" id="1095098at2759"/>
<dbReference type="PANTHER" id="PTHR33972:SF2">
    <property type="entry name" value="OS04G0606700 PROTEIN"/>
    <property type="match status" value="1"/>
</dbReference>
<name>A0A7N2KN41_QUELO</name>
<keyword evidence="3" id="KW-1185">Reference proteome</keyword>
<dbReference type="AlphaFoldDB" id="A0A7N2KN41"/>
<evidence type="ECO:0000313" key="3">
    <source>
        <dbReference type="Proteomes" id="UP000594261"/>
    </source>
</evidence>
<dbReference type="InParanoid" id="A0A7N2KN41"/>
<dbReference type="EnsemblPlants" id="QL01p020768:mrna">
    <property type="protein sequence ID" value="QL01p020768:mrna"/>
    <property type="gene ID" value="QL01p020768"/>
</dbReference>
<dbReference type="FunCoup" id="A0A7N2KN41">
    <property type="interactions" value="184"/>
</dbReference>
<dbReference type="KEGG" id="qlo:115982854"/>
<accession>A0A7N2KN41</accession>
<evidence type="ECO:0000313" key="2">
    <source>
        <dbReference type="EnsemblPlants" id="QL01p020768:mrna"/>
    </source>
</evidence>
<feature type="compositionally biased region" description="Basic and acidic residues" evidence="1">
    <location>
        <begin position="187"/>
        <end position="203"/>
    </location>
</feature>
<reference evidence="2 3" key="1">
    <citation type="journal article" date="2016" name="G3 (Bethesda)">
        <title>First Draft Assembly and Annotation of the Genome of a California Endemic Oak Quercus lobata Nee (Fagaceae).</title>
        <authorList>
            <person name="Sork V.L."/>
            <person name="Fitz-Gibbon S.T."/>
            <person name="Puiu D."/>
            <person name="Crepeau M."/>
            <person name="Gugger P.F."/>
            <person name="Sherman R."/>
            <person name="Stevens K."/>
            <person name="Langley C.H."/>
            <person name="Pellegrini M."/>
            <person name="Salzberg S.L."/>
        </authorList>
    </citation>
    <scope>NUCLEOTIDE SEQUENCE [LARGE SCALE GENOMIC DNA]</scope>
    <source>
        <strain evidence="2 3">cv. SW786</strain>
    </source>
</reference>
<sequence length="203" mass="22560">MQIAIALATCTPPPLSYVMARILTQTLLQQLCIRNCKQSPALILKSPTNTNTHTHSRLFFSSSSSIEIDHLGGAASSSDGEFEALALKRLDDLIHGIIVQKSTPDWLPFVPGSSFWVPPRPNFLDLVTNLSHHHHHPPPHSLSFSTSRGWPCSSTFFLPNHHEEGSAQPNEDLERKESAETEMEVDIEVKVSDDTSRSENEED</sequence>
<dbReference type="RefSeq" id="XP_030961442.1">
    <property type="nucleotide sequence ID" value="XM_031105582.1"/>
</dbReference>
<proteinExistence type="predicted"/>
<dbReference type="KEGG" id="qlo:115983680"/>
<dbReference type="OMA" id="SKPHVIE"/>
<dbReference type="Proteomes" id="UP000594261">
    <property type="component" value="Chromosome 1"/>
</dbReference>
<reference evidence="2" key="2">
    <citation type="submission" date="2021-01" db="UniProtKB">
        <authorList>
            <consortium name="EnsemblPlants"/>
        </authorList>
    </citation>
    <scope>IDENTIFICATION</scope>
</reference>
<evidence type="ECO:0000256" key="1">
    <source>
        <dbReference type="SAM" id="MobiDB-lite"/>
    </source>
</evidence>
<dbReference type="PANTHER" id="PTHR33972">
    <property type="entry name" value="EXPRESSED PROTEIN"/>
    <property type="match status" value="1"/>
</dbReference>
<dbReference type="RefSeq" id="XP_030961451.1">
    <property type="nucleotide sequence ID" value="XM_031105591.1"/>
</dbReference>
<protein>
    <submittedName>
        <fullName evidence="2">Uncharacterized protein</fullName>
    </submittedName>
</protein>
<gene>
    <name evidence="2" type="primary">LOC115982854</name>
</gene>